<dbReference type="OrthoDB" id="5122834at2"/>
<name>A0A2U1ZXI7_9MICO</name>
<dbReference type="EMBL" id="PYHR01000002">
    <property type="protein sequence ID" value="PWD51660.1"/>
    <property type="molecule type" value="Genomic_DNA"/>
</dbReference>
<proteinExistence type="predicted"/>
<evidence type="ECO:0000313" key="2">
    <source>
        <dbReference type="Proteomes" id="UP000245166"/>
    </source>
</evidence>
<protein>
    <submittedName>
        <fullName evidence="1">Glutaminase</fullName>
    </submittedName>
</protein>
<comment type="caution">
    <text evidence="1">The sequence shown here is derived from an EMBL/GenBank/DDBJ whole genome shotgun (WGS) entry which is preliminary data.</text>
</comment>
<dbReference type="Proteomes" id="UP000245166">
    <property type="component" value="Unassembled WGS sequence"/>
</dbReference>
<evidence type="ECO:0000313" key="1">
    <source>
        <dbReference type="EMBL" id="PWD51660.1"/>
    </source>
</evidence>
<reference evidence="1 2" key="1">
    <citation type="submission" date="2018-03" db="EMBL/GenBank/DDBJ databases">
        <title>Genome assembly of novel Miniimonas species PCH200.</title>
        <authorList>
            <person name="Thakur V."/>
            <person name="Kumar V."/>
            <person name="Singh D."/>
        </authorList>
    </citation>
    <scope>NUCLEOTIDE SEQUENCE [LARGE SCALE GENOMIC DNA]</scope>
    <source>
        <strain evidence="1 2">PCH200</strain>
    </source>
</reference>
<organism evidence="1 2">
    <name type="scientific">Serinibacter arcticus</name>
    <dbReference type="NCBI Taxonomy" id="1655435"/>
    <lineage>
        <taxon>Bacteria</taxon>
        <taxon>Bacillati</taxon>
        <taxon>Actinomycetota</taxon>
        <taxon>Actinomycetes</taxon>
        <taxon>Micrococcales</taxon>
        <taxon>Beutenbergiaceae</taxon>
        <taxon>Serinibacter</taxon>
    </lineage>
</organism>
<accession>A0A2U1ZXI7</accession>
<sequence>MEQLVRDAVGRLRAGGVAPEVLGERRIPRRVLGVGRGARIEAVGEAWRLGGLLLLANGTLAVPGESVRTEAESTRGYTAESARRRAGLREEARRGGIPPGVVVHLGWRVVVVGEEPLTMLDGEVGLVWTAGAPAVPLGRYLTERVTLVLERP</sequence>
<gene>
    <name evidence="1" type="ORF">C8046_14415</name>
</gene>
<keyword evidence="2" id="KW-1185">Reference proteome</keyword>
<dbReference type="RefSeq" id="WP_109230040.1">
    <property type="nucleotide sequence ID" value="NZ_PYHR01000002.1"/>
</dbReference>
<dbReference type="AlphaFoldDB" id="A0A2U1ZXI7"/>